<comment type="caution">
    <text evidence="3">The sequence shown here is derived from an EMBL/GenBank/DDBJ whole genome shotgun (WGS) entry which is preliminary data.</text>
</comment>
<proteinExistence type="predicted"/>
<gene>
    <name evidence="3" type="ORF">BK022_13240</name>
</gene>
<organism evidence="3 4">
    <name type="scientific">Methylorubrum extorquens</name>
    <name type="common">Methylobacterium dichloromethanicum</name>
    <name type="synonym">Methylobacterium extorquens</name>
    <dbReference type="NCBI Taxonomy" id="408"/>
    <lineage>
        <taxon>Bacteria</taxon>
        <taxon>Pseudomonadati</taxon>
        <taxon>Pseudomonadota</taxon>
        <taxon>Alphaproteobacteria</taxon>
        <taxon>Hyphomicrobiales</taxon>
        <taxon>Methylobacteriaceae</taxon>
        <taxon>Methylorubrum</taxon>
    </lineage>
</organism>
<name>A0A1S1P4T8_METEX</name>
<dbReference type="AlphaFoldDB" id="A0A1S1P4T8"/>
<evidence type="ECO:0000313" key="4">
    <source>
        <dbReference type="Proteomes" id="UP000180215"/>
    </source>
</evidence>
<dbReference type="InterPro" id="IPR029471">
    <property type="entry name" value="HNH_5"/>
</dbReference>
<feature type="domain" description="HNH endonuclease 5" evidence="2">
    <location>
        <begin position="40"/>
        <end position="90"/>
    </location>
</feature>
<feature type="region of interest" description="Disordered" evidence="1">
    <location>
        <begin position="260"/>
        <end position="279"/>
    </location>
</feature>
<dbReference type="EMBL" id="MNAO01000145">
    <property type="protein sequence ID" value="OHV16281.1"/>
    <property type="molecule type" value="Genomic_DNA"/>
</dbReference>
<evidence type="ECO:0000256" key="1">
    <source>
        <dbReference type="SAM" id="MobiDB-lite"/>
    </source>
</evidence>
<evidence type="ECO:0000313" key="3">
    <source>
        <dbReference type="EMBL" id="OHV16281.1"/>
    </source>
</evidence>
<sequence length="320" mass="35877">MTTRDEVLEFYRTHYDVLGQWRLQPGQKVVLGDKKGPSTCRFCGRSKPEVTFRKVAHAIPELLGNKSIETAYECDPCNQAFGSGIENDLGNWSKPMRTLARIRGKNGVPTLKRGADGQGWRIEYDNTSGFKIMSYEKNPFYTVDEAAKKINFNLARDPYTPVAVLKAFMKIGLTLLPPEEIDNFKHALLWIRDTDHSIPFADQCPIMYHFQPGPIPTDVVTASVFRRKPEVKNQAYCYLALSYGNEAFQVQIPSKEHDGSHQTYAIHPYPPPGSPDPARFGPPGRTLLDMTDRSLRRGETVPVSCGFLASVRVLGPKEGA</sequence>
<dbReference type="Pfam" id="PF14279">
    <property type="entry name" value="HNH_5"/>
    <property type="match status" value="1"/>
</dbReference>
<protein>
    <recommendedName>
        <fullName evidence="2">HNH endonuclease 5 domain-containing protein</fullName>
    </recommendedName>
</protein>
<dbReference type="Proteomes" id="UP000180215">
    <property type="component" value="Unassembled WGS sequence"/>
</dbReference>
<evidence type="ECO:0000259" key="2">
    <source>
        <dbReference type="Pfam" id="PF14279"/>
    </source>
</evidence>
<reference evidence="3 4" key="1">
    <citation type="submission" date="2016-10" db="EMBL/GenBank/DDBJ databases">
        <title>Draft genome sequence of Methylobacterium extorquens CP3, a seed endophyte of Crotalaria pumila with plant growth-promoting and metal tolerance properties.</title>
        <authorList>
            <person name="Sanchez-Lopez A.S."/>
            <person name="Van Hamme J.D."/>
            <person name="Thijs S."/>
            <person name="Mcammond B.M."/>
            <person name="Stevens V."/>
            <person name="Gonzalez-Chavez M.D.C."/>
            <person name="Vangronsveld J."/>
        </authorList>
    </citation>
    <scope>NUCLEOTIDE SEQUENCE [LARGE SCALE GENOMIC DNA]</scope>
    <source>
        <strain evidence="3 4">CP3</strain>
    </source>
</reference>
<accession>A0A1S1P4T8</accession>